<dbReference type="SUPFAM" id="SSF53067">
    <property type="entry name" value="Actin-like ATPase domain"/>
    <property type="match status" value="2"/>
</dbReference>
<dbReference type="Gene3D" id="3.30.420.40">
    <property type="match status" value="2"/>
</dbReference>
<comment type="caution">
    <text evidence="2">The sequence shown here is derived from an EMBL/GenBank/DDBJ whole genome shotgun (WGS) entry which is preliminary data.</text>
</comment>
<keyword evidence="3" id="KW-1185">Reference proteome</keyword>
<dbReference type="NCBIfam" id="TIGR03725">
    <property type="entry name" value="T6A_YeaZ"/>
    <property type="match status" value="1"/>
</dbReference>
<evidence type="ECO:0000313" key="3">
    <source>
        <dbReference type="Proteomes" id="UP000681610"/>
    </source>
</evidence>
<sequence>MILHIETSGVNCSVALSNEGILLAEQTENAGRFTHSEHLHLFITTVMQQAGITFSELKAIAVSAGAGSYTGLRIGIATAKGLCFALNIPLIAIPTLQIIAAQAPHNPIIIPMIDARRMEVYSAVLNEKYTFIAPTQSVILNEESYSEYLAQGKVVFLGDGSDKFAAICKHPNAEFISGVFPQAKDMIPFATEKYKLQSFENTAYFEPQYLK</sequence>
<organism evidence="2 3">
    <name type="scientific">Capnocytophaga bilenii</name>
    <dbReference type="NCBI Taxonomy" id="2819369"/>
    <lineage>
        <taxon>Bacteria</taxon>
        <taxon>Pseudomonadati</taxon>
        <taxon>Bacteroidota</taxon>
        <taxon>Flavobacteriia</taxon>
        <taxon>Flavobacteriales</taxon>
        <taxon>Flavobacteriaceae</taxon>
        <taxon>Capnocytophaga</taxon>
    </lineage>
</organism>
<name>A0ABS3Q0W4_9FLAO</name>
<dbReference type="EMBL" id="JAGDYP010000009">
    <property type="protein sequence ID" value="MBO1884883.1"/>
    <property type="molecule type" value="Genomic_DNA"/>
</dbReference>
<dbReference type="InterPro" id="IPR022496">
    <property type="entry name" value="T6A_TsaB"/>
</dbReference>
<dbReference type="RefSeq" id="WP_208059300.1">
    <property type="nucleotide sequence ID" value="NZ_JAGDYP010000009.1"/>
</dbReference>
<dbReference type="PANTHER" id="PTHR11735:SF11">
    <property type="entry name" value="TRNA THREONYLCARBAMOYLADENOSINE BIOSYNTHESIS PROTEIN TSAB"/>
    <property type="match status" value="1"/>
</dbReference>
<reference evidence="2 3" key="1">
    <citation type="submission" date="2021-03" db="EMBL/GenBank/DDBJ databases">
        <title>Isolation and description of Capnocytophaga bilenii sp. nov., a novel Capnocytophaga species, isolated from a gingivitis subject.</title>
        <authorList>
            <person name="Antezack A."/>
            <person name="Monnet-Corti V."/>
            <person name="La Scola B."/>
        </authorList>
    </citation>
    <scope>NUCLEOTIDE SEQUENCE [LARGE SCALE GENOMIC DNA]</scope>
    <source>
        <strain evidence="2 3">Marseille-Q4570</strain>
    </source>
</reference>
<dbReference type="Pfam" id="PF00814">
    <property type="entry name" value="TsaD"/>
    <property type="match status" value="1"/>
</dbReference>
<evidence type="ECO:0000313" key="2">
    <source>
        <dbReference type="EMBL" id="MBO1884883.1"/>
    </source>
</evidence>
<feature type="domain" description="Gcp-like" evidence="1">
    <location>
        <begin position="34"/>
        <end position="138"/>
    </location>
</feature>
<protein>
    <submittedName>
        <fullName evidence="2">tRNA (Adenosine(37)-N6)-threonylcarbamoyltransferase complex dimerization subunit type 1 TsaB</fullName>
    </submittedName>
</protein>
<proteinExistence type="predicted"/>
<dbReference type="Proteomes" id="UP000681610">
    <property type="component" value="Unassembled WGS sequence"/>
</dbReference>
<accession>A0ABS3Q0W4</accession>
<dbReference type="PANTHER" id="PTHR11735">
    <property type="entry name" value="TRNA N6-ADENOSINE THREONYLCARBAMOYLTRANSFERASE"/>
    <property type="match status" value="1"/>
</dbReference>
<gene>
    <name evidence="2" type="primary">tsaB</name>
    <name evidence="2" type="ORF">J4N46_10790</name>
</gene>
<dbReference type="InterPro" id="IPR000905">
    <property type="entry name" value="Gcp-like_dom"/>
</dbReference>
<dbReference type="InterPro" id="IPR043129">
    <property type="entry name" value="ATPase_NBD"/>
</dbReference>
<dbReference type="CDD" id="cd24032">
    <property type="entry name" value="ASKHA_NBD_TsaB"/>
    <property type="match status" value="1"/>
</dbReference>
<evidence type="ECO:0000259" key="1">
    <source>
        <dbReference type="Pfam" id="PF00814"/>
    </source>
</evidence>